<dbReference type="GeneID" id="20675724"/>
<feature type="signal peptide" evidence="3">
    <location>
        <begin position="1"/>
        <end position="20"/>
    </location>
</feature>
<sequence>MQFKYLIALSALLLSSTVIAAPLPEGTTNDVILQRRSVSPSFTFTNDLANIVIPAPLPATAAKKAIAAQEKKIKKAQANQKAKEALQKTASSHVTTVLNAAADTLKLSGSLAVKVTNDFHTSKDPESHATFEFSAPACGGTCVGHAYKSPSKISPGKGQPGKIFSAGHAVIFGGVDKPNVHLMHYRATSRSHKKATTEADDAEETTTMEGRDGLHDNEA</sequence>
<dbReference type="InParanoid" id="W4JPS7"/>
<keyword evidence="1" id="KW-0175">Coiled coil</keyword>
<dbReference type="AlphaFoldDB" id="W4JPS7"/>
<keyword evidence="3" id="KW-0732">Signal</keyword>
<evidence type="ECO:0000256" key="2">
    <source>
        <dbReference type="SAM" id="MobiDB-lite"/>
    </source>
</evidence>
<feature type="compositionally biased region" description="Basic and acidic residues" evidence="2">
    <location>
        <begin position="209"/>
        <end position="219"/>
    </location>
</feature>
<feature type="chain" id="PRO_5004843815" evidence="3">
    <location>
        <begin position="21"/>
        <end position="219"/>
    </location>
</feature>
<accession>W4JPS7</accession>
<reference evidence="4 5" key="1">
    <citation type="journal article" date="2012" name="New Phytol.">
        <title>Insight into trade-off between wood decay and parasitism from the genome of a fungal forest pathogen.</title>
        <authorList>
            <person name="Olson A."/>
            <person name="Aerts A."/>
            <person name="Asiegbu F."/>
            <person name="Belbahri L."/>
            <person name="Bouzid O."/>
            <person name="Broberg A."/>
            <person name="Canback B."/>
            <person name="Coutinho P.M."/>
            <person name="Cullen D."/>
            <person name="Dalman K."/>
            <person name="Deflorio G."/>
            <person name="van Diepen L.T."/>
            <person name="Dunand C."/>
            <person name="Duplessis S."/>
            <person name="Durling M."/>
            <person name="Gonthier P."/>
            <person name="Grimwood J."/>
            <person name="Fossdal C.G."/>
            <person name="Hansson D."/>
            <person name="Henrissat B."/>
            <person name="Hietala A."/>
            <person name="Himmelstrand K."/>
            <person name="Hoffmeister D."/>
            <person name="Hogberg N."/>
            <person name="James T.Y."/>
            <person name="Karlsson M."/>
            <person name="Kohler A."/>
            <person name="Kues U."/>
            <person name="Lee Y.H."/>
            <person name="Lin Y.C."/>
            <person name="Lind M."/>
            <person name="Lindquist E."/>
            <person name="Lombard V."/>
            <person name="Lucas S."/>
            <person name="Lunden K."/>
            <person name="Morin E."/>
            <person name="Murat C."/>
            <person name="Park J."/>
            <person name="Raffaello T."/>
            <person name="Rouze P."/>
            <person name="Salamov A."/>
            <person name="Schmutz J."/>
            <person name="Solheim H."/>
            <person name="Stahlberg J."/>
            <person name="Velez H."/>
            <person name="de Vries R.P."/>
            <person name="Wiebenga A."/>
            <person name="Woodward S."/>
            <person name="Yakovlev I."/>
            <person name="Garbelotto M."/>
            <person name="Martin F."/>
            <person name="Grigoriev I.V."/>
            <person name="Stenlid J."/>
        </authorList>
    </citation>
    <scope>NUCLEOTIDE SEQUENCE [LARGE SCALE GENOMIC DNA]</scope>
    <source>
        <strain evidence="4 5">TC 32-1</strain>
    </source>
</reference>
<dbReference type="HOGENOM" id="CLU_1503604_0_0_1"/>
<organism evidence="4 5">
    <name type="scientific">Heterobasidion irregulare (strain TC 32-1)</name>
    <dbReference type="NCBI Taxonomy" id="747525"/>
    <lineage>
        <taxon>Eukaryota</taxon>
        <taxon>Fungi</taxon>
        <taxon>Dikarya</taxon>
        <taxon>Basidiomycota</taxon>
        <taxon>Agaricomycotina</taxon>
        <taxon>Agaricomycetes</taxon>
        <taxon>Russulales</taxon>
        <taxon>Bondarzewiaceae</taxon>
        <taxon>Heterobasidion</taxon>
        <taxon>Heterobasidion annosum species complex</taxon>
    </lineage>
</organism>
<evidence type="ECO:0000256" key="3">
    <source>
        <dbReference type="SAM" id="SignalP"/>
    </source>
</evidence>
<dbReference type="RefSeq" id="XP_009552975.1">
    <property type="nucleotide sequence ID" value="XM_009554680.1"/>
</dbReference>
<proteinExistence type="predicted"/>
<dbReference type="KEGG" id="hir:HETIRDRAFT_447006"/>
<gene>
    <name evidence="4" type="ORF">HETIRDRAFT_447006</name>
</gene>
<name>W4JPS7_HETIT</name>
<dbReference type="Proteomes" id="UP000030671">
    <property type="component" value="Unassembled WGS sequence"/>
</dbReference>
<keyword evidence="5" id="KW-1185">Reference proteome</keyword>
<dbReference type="EMBL" id="KI925466">
    <property type="protein sequence ID" value="ETW75577.1"/>
    <property type="molecule type" value="Genomic_DNA"/>
</dbReference>
<feature type="coiled-coil region" evidence="1">
    <location>
        <begin position="59"/>
        <end position="88"/>
    </location>
</feature>
<dbReference type="OrthoDB" id="2900904at2759"/>
<evidence type="ECO:0000313" key="5">
    <source>
        <dbReference type="Proteomes" id="UP000030671"/>
    </source>
</evidence>
<protein>
    <submittedName>
        <fullName evidence="4">Uncharacterized protein</fullName>
    </submittedName>
</protein>
<dbReference type="eggNOG" id="ENOG502RQFZ">
    <property type="taxonomic scope" value="Eukaryota"/>
</dbReference>
<evidence type="ECO:0000256" key="1">
    <source>
        <dbReference type="SAM" id="Coils"/>
    </source>
</evidence>
<evidence type="ECO:0000313" key="4">
    <source>
        <dbReference type="EMBL" id="ETW75577.1"/>
    </source>
</evidence>
<feature type="region of interest" description="Disordered" evidence="2">
    <location>
        <begin position="187"/>
        <end position="219"/>
    </location>
</feature>